<keyword evidence="4 6" id="KW-0472">Membrane</keyword>
<dbReference type="GO" id="GO:0016020">
    <property type="term" value="C:membrane"/>
    <property type="evidence" value="ECO:0007669"/>
    <property type="project" value="UniProtKB-SubCell"/>
</dbReference>
<organism evidence="8 9">
    <name type="scientific">Pseudopithomyces chartarum</name>
    <dbReference type="NCBI Taxonomy" id="1892770"/>
    <lineage>
        <taxon>Eukaryota</taxon>
        <taxon>Fungi</taxon>
        <taxon>Dikarya</taxon>
        <taxon>Ascomycota</taxon>
        <taxon>Pezizomycotina</taxon>
        <taxon>Dothideomycetes</taxon>
        <taxon>Pleosporomycetidae</taxon>
        <taxon>Pleosporales</taxon>
        <taxon>Massarineae</taxon>
        <taxon>Didymosphaeriaceae</taxon>
        <taxon>Pseudopithomyces</taxon>
    </lineage>
</organism>
<dbReference type="Proteomes" id="UP001280581">
    <property type="component" value="Unassembled WGS sequence"/>
</dbReference>
<feature type="transmembrane region" description="Helical" evidence="6">
    <location>
        <begin position="43"/>
        <end position="64"/>
    </location>
</feature>
<proteinExistence type="inferred from homology"/>
<feature type="transmembrane region" description="Helical" evidence="6">
    <location>
        <begin position="230"/>
        <end position="251"/>
    </location>
</feature>
<accession>A0AAN6LMT8</accession>
<evidence type="ECO:0000256" key="4">
    <source>
        <dbReference type="ARBA" id="ARBA00023136"/>
    </source>
</evidence>
<evidence type="ECO:0000256" key="6">
    <source>
        <dbReference type="SAM" id="Phobius"/>
    </source>
</evidence>
<dbReference type="InterPro" id="IPR052337">
    <property type="entry name" value="SAT4-like"/>
</dbReference>
<feature type="transmembrane region" description="Helical" evidence="6">
    <location>
        <begin position="12"/>
        <end position="31"/>
    </location>
</feature>
<evidence type="ECO:0000259" key="7">
    <source>
        <dbReference type="Pfam" id="PF20684"/>
    </source>
</evidence>
<evidence type="ECO:0000313" key="9">
    <source>
        <dbReference type="Proteomes" id="UP001280581"/>
    </source>
</evidence>
<evidence type="ECO:0000256" key="2">
    <source>
        <dbReference type="ARBA" id="ARBA00022692"/>
    </source>
</evidence>
<protein>
    <recommendedName>
        <fullName evidence="7">Rhodopsin domain-containing protein</fullName>
    </recommendedName>
</protein>
<dbReference type="PANTHER" id="PTHR33048">
    <property type="entry name" value="PTH11-LIKE INTEGRAL MEMBRANE PROTEIN (AFU_ORTHOLOGUE AFUA_5G11245)"/>
    <property type="match status" value="1"/>
</dbReference>
<evidence type="ECO:0000313" key="8">
    <source>
        <dbReference type="EMBL" id="KAK3200802.1"/>
    </source>
</evidence>
<feature type="transmembrane region" description="Helical" evidence="6">
    <location>
        <begin position="201"/>
        <end position="224"/>
    </location>
</feature>
<keyword evidence="9" id="KW-1185">Reference proteome</keyword>
<sequence length="344" mass="37935">MSAGVAPEAVIPIEATLLAVALVLASGRLIPRCIQRMNPTVSDCFLIISILNAIALFITDVMTYKMGGMSDDEPPEETLIKLGKVQFAGNYFYDTGIYLPKLAILALYYRLFPPTMPWLRKLLYGVTAFTGTAMVTTCFLDTFWCGRDVSTNWSIEEGACNTFDSIEVFRTDWAMNVVTDVSIYILPFPLLFKLQLGKRQLWGLVATFSLGAITIAVSIVRFATIEVIHAWTNVFVLSMAEMAVAIMVVSLPSMRGFLRRGSFFSSKKYYGSSGSHTGGYGAQTPIVTFGSSNKRARMHIDEDSGSEVELNAITRTDVIYETRRVSVQFSDKTADTDISKGKAS</sequence>
<keyword evidence="3 6" id="KW-1133">Transmembrane helix</keyword>
<keyword evidence="2 6" id="KW-0812">Transmembrane</keyword>
<feature type="transmembrane region" description="Helical" evidence="6">
    <location>
        <begin position="122"/>
        <end position="144"/>
    </location>
</feature>
<dbReference type="AlphaFoldDB" id="A0AAN6LMT8"/>
<gene>
    <name evidence="8" type="ORF">GRF29_213g32324</name>
</gene>
<name>A0AAN6LMT8_9PLEO</name>
<evidence type="ECO:0000256" key="3">
    <source>
        <dbReference type="ARBA" id="ARBA00022989"/>
    </source>
</evidence>
<dbReference type="PANTHER" id="PTHR33048:SF92">
    <property type="entry name" value="INTEGRAL MEMBRANE PROTEIN"/>
    <property type="match status" value="1"/>
</dbReference>
<comment type="caution">
    <text evidence="8">The sequence shown here is derived from an EMBL/GenBank/DDBJ whole genome shotgun (WGS) entry which is preliminary data.</text>
</comment>
<feature type="transmembrane region" description="Helical" evidence="6">
    <location>
        <begin position="173"/>
        <end position="192"/>
    </location>
</feature>
<dbReference type="Pfam" id="PF20684">
    <property type="entry name" value="Fung_rhodopsin"/>
    <property type="match status" value="1"/>
</dbReference>
<feature type="transmembrane region" description="Helical" evidence="6">
    <location>
        <begin position="91"/>
        <end position="110"/>
    </location>
</feature>
<feature type="domain" description="Rhodopsin" evidence="7">
    <location>
        <begin position="28"/>
        <end position="260"/>
    </location>
</feature>
<evidence type="ECO:0000256" key="1">
    <source>
        <dbReference type="ARBA" id="ARBA00004141"/>
    </source>
</evidence>
<evidence type="ECO:0000256" key="5">
    <source>
        <dbReference type="ARBA" id="ARBA00038359"/>
    </source>
</evidence>
<dbReference type="EMBL" id="WVTA01000017">
    <property type="protein sequence ID" value="KAK3200802.1"/>
    <property type="molecule type" value="Genomic_DNA"/>
</dbReference>
<reference evidence="8 9" key="1">
    <citation type="submission" date="2021-02" db="EMBL/GenBank/DDBJ databases">
        <title>Genome assembly of Pseudopithomyces chartarum.</title>
        <authorList>
            <person name="Jauregui R."/>
            <person name="Singh J."/>
            <person name="Voisey C."/>
        </authorList>
    </citation>
    <scope>NUCLEOTIDE SEQUENCE [LARGE SCALE GENOMIC DNA]</scope>
    <source>
        <strain evidence="8 9">AGR01</strain>
    </source>
</reference>
<comment type="subcellular location">
    <subcellularLocation>
        <location evidence="1">Membrane</location>
        <topology evidence="1">Multi-pass membrane protein</topology>
    </subcellularLocation>
</comment>
<comment type="similarity">
    <text evidence="5">Belongs to the SAT4 family.</text>
</comment>
<dbReference type="InterPro" id="IPR049326">
    <property type="entry name" value="Rhodopsin_dom_fungi"/>
</dbReference>